<protein>
    <submittedName>
        <fullName evidence="1">Uncharacterized protein</fullName>
    </submittedName>
</protein>
<proteinExistence type="predicted"/>
<sequence length="183" mass="19836">MLAVLCVGRILMLIYVGLDGDQADQRGAKLKALQSHFGENQSHALPLLDAASLSPSNKTRGKRLVINSHGNVNVFAGLAPEAFLQQLLAKGLGKESFEEIVLMACQVGAQSQTNSIANNFAKDLKRLLVGHGILAKLYAPRGTLTYLVHTEQKLGQTFYVVDSMHIACPERNYPLAEGLLLVQ</sequence>
<dbReference type="AlphaFoldDB" id="A0AA46SUY1"/>
<accession>A0AA46SUY1</accession>
<evidence type="ECO:0000313" key="1">
    <source>
        <dbReference type="EMBL" id="UYK88969.1"/>
    </source>
</evidence>
<dbReference type="RefSeq" id="WP_267093223.1">
    <property type="nucleotide sequence ID" value="NZ_CP099534.1"/>
</dbReference>
<evidence type="ECO:0000313" key="2">
    <source>
        <dbReference type="Proteomes" id="UP001164392"/>
    </source>
</evidence>
<reference evidence="1" key="1">
    <citation type="submission" date="2022-06" db="EMBL/GenBank/DDBJ databases">
        <title>Dynamics of rice microbiomes reveals core vertical transmitted seed endophytes.</title>
        <authorList>
            <person name="Liao K."/>
            <person name="Zhang X."/>
        </authorList>
    </citation>
    <scope>NUCLEOTIDE SEQUENCE</scope>
    <source>
        <strain evidence="1">JR3-14</strain>
    </source>
</reference>
<name>A0AA46SUY1_9XANT</name>
<organism evidence="1 2">
    <name type="scientific">Xanthomonas sacchari</name>
    <dbReference type="NCBI Taxonomy" id="56458"/>
    <lineage>
        <taxon>Bacteria</taxon>
        <taxon>Pseudomonadati</taxon>
        <taxon>Pseudomonadota</taxon>
        <taxon>Gammaproteobacteria</taxon>
        <taxon>Lysobacterales</taxon>
        <taxon>Lysobacteraceae</taxon>
        <taxon>Xanthomonas</taxon>
    </lineage>
</organism>
<dbReference type="EMBL" id="CP099534">
    <property type="protein sequence ID" value="UYK88969.1"/>
    <property type="molecule type" value="Genomic_DNA"/>
</dbReference>
<gene>
    <name evidence="1" type="ORF">NG824_00415</name>
</gene>
<dbReference type="Proteomes" id="UP001164392">
    <property type="component" value="Chromosome"/>
</dbReference>